<evidence type="ECO:0000313" key="2">
    <source>
        <dbReference type="EMBL" id="VDI77313.1"/>
    </source>
</evidence>
<dbReference type="InterPro" id="IPR036056">
    <property type="entry name" value="Fibrinogen-like_C"/>
</dbReference>
<dbReference type="SMART" id="SM00186">
    <property type="entry name" value="FBG"/>
    <property type="match status" value="1"/>
</dbReference>
<organism evidence="2 3">
    <name type="scientific">Mytilus galloprovincialis</name>
    <name type="common">Mediterranean mussel</name>
    <dbReference type="NCBI Taxonomy" id="29158"/>
    <lineage>
        <taxon>Eukaryota</taxon>
        <taxon>Metazoa</taxon>
        <taxon>Spiralia</taxon>
        <taxon>Lophotrochozoa</taxon>
        <taxon>Mollusca</taxon>
        <taxon>Bivalvia</taxon>
        <taxon>Autobranchia</taxon>
        <taxon>Pteriomorphia</taxon>
        <taxon>Mytilida</taxon>
        <taxon>Mytiloidea</taxon>
        <taxon>Mytilidae</taxon>
        <taxon>Mytilinae</taxon>
        <taxon>Mytilus</taxon>
    </lineage>
</organism>
<keyword evidence="3" id="KW-1185">Reference proteome</keyword>
<comment type="caution">
    <text evidence="2">The sequence shown here is derived from an EMBL/GenBank/DDBJ whole genome shotgun (WGS) entry which is preliminary data.</text>
</comment>
<dbReference type="InterPro" id="IPR014716">
    <property type="entry name" value="Fibrinogen_a/b/g_C_1"/>
</dbReference>
<gene>
    <name evidence="2" type="ORF">MGAL_10B058617</name>
</gene>
<dbReference type="CDD" id="cd00087">
    <property type="entry name" value="FReD"/>
    <property type="match status" value="1"/>
</dbReference>
<dbReference type="SUPFAM" id="SSF56496">
    <property type="entry name" value="Fibrinogen C-terminal domain-like"/>
    <property type="match status" value="1"/>
</dbReference>
<dbReference type="GO" id="GO:0005615">
    <property type="term" value="C:extracellular space"/>
    <property type="evidence" value="ECO:0007669"/>
    <property type="project" value="TreeGrafter"/>
</dbReference>
<dbReference type="InterPro" id="IPR002181">
    <property type="entry name" value="Fibrinogen_a/b/g_C_dom"/>
</dbReference>
<dbReference type="PANTHER" id="PTHR19143:SF444">
    <property type="entry name" value="PROTEIN SCABROUS"/>
    <property type="match status" value="1"/>
</dbReference>
<dbReference type="Pfam" id="PF00147">
    <property type="entry name" value="Fibrinogen_C"/>
    <property type="match status" value="1"/>
</dbReference>
<dbReference type="PANTHER" id="PTHR19143">
    <property type="entry name" value="FIBRINOGEN/TENASCIN/ANGIOPOEITIN"/>
    <property type="match status" value="1"/>
</dbReference>
<dbReference type="OrthoDB" id="6345539at2759"/>
<dbReference type="Proteomes" id="UP000596742">
    <property type="component" value="Unassembled WGS sequence"/>
</dbReference>
<dbReference type="PROSITE" id="PS51406">
    <property type="entry name" value="FIBRINOGEN_C_2"/>
    <property type="match status" value="1"/>
</dbReference>
<dbReference type="Gene3D" id="3.90.215.10">
    <property type="entry name" value="Gamma Fibrinogen, chain A, domain 1"/>
    <property type="match status" value="1"/>
</dbReference>
<evidence type="ECO:0000313" key="3">
    <source>
        <dbReference type="Proteomes" id="UP000596742"/>
    </source>
</evidence>
<dbReference type="InterPro" id="IPR050373">
    <property type="entry name" value="Fibrinogen_C-term_domain"/>
</dbReference>
<name>A0A8B6HDB9_MYTGA</name>
<feature type="domain" description="Fibrinogen C-terminal" evidence="1">
    <location>
        <begin position="1"/>
        <end position="176"/>
    </location>
</feature>
<sequence>MDEFDGGWTVLQRRQDNTNFYRTWAEYKKGFGYVEKSFWLGNDNIHILTSSGKYELRIDLGDWTGNKWYAIYKTFAVGNETNKYILTVGGYSGNAKDSLTYHNRMKFTTKDRDNDKWSKNCAEHAKGGWWYLDCHHTNLNGIYKKGESHYWNVVSWDGIKNVYYSMKFARMMIRRL</sequence>
<dbReference type="AlphaFoldDB" id="A0A8B6HDB9"/>
<proteinExistence type="predicted"/>
<evidence type="ECO:0000259" key="1">
    <source>
        <dbReference type="PROSITE" id="PS51406"/>
    </source>
</evidence>
<accession>A0A8B6HDB9</accession>
<dbReference type="EMBL" id="UYJE01009831">
    <property type="protein sequence ID" value="VDI77313.1"/>
    <property type="molecule type" value="Genomic_DNA"/>
</dbReference>
<reference evidence="2" key="1">
    <citation type="submission" date="2018-11" db="EMBL/GenBank/DDBJ databases">
        <authorList>
            <person name="Alioto T."/>
            <person name="Alioto T."/>
        </authorList>
    </citation>
    <scope>NUCLEOTIDE SEQUENCE</scope>
</reference>
<protein>
    <recommendedName>
        <fullName evidence="1">Fibrinogen C-terminal domain-containing protein</fullName>
    </recommendedName>
</protein>